<organism evidence="2 3">
    <name type="scientific">Belliella aquatica</name>
    <dbReference type="NCBI Taxonomy" id="1323734"/>
    <lineage>
        <taxon>Bacteria</taxon>
        <taxon>Pseudomonadati</taxon>
        <taxon>Bacteroidota</taxon>
        <taxon>Cytophagia</taxon>
        <taxon>Cytophagales</taxon>
        <taxon>Cyclobacteriaceae</taxon>
        <taxon>Belliella</taxon>
    </lineage>
</organism>
<feature type="signal peptide" evidence="1">
    <location>
        <begin position="1"/>
        <end position="22"/>
    </location>
</feature>
<evidence type="ECO:0000256" key="1">
    <source>
        <dbReference type="SAM" id="SignalP"/>
    </source>
</evidence>
<sequence length="90" mass="10016">MNKLMKYVPVLVFVIVAVFAFAFTQPTDPLQAKYGFFGNEWYDATNATEGVDYQCDLLIEEVCTRSAPNQGASIVENGQFIPVTLSPMED</sequence>
<reference evidence="3" key="1">
    <citation type="journal article" date="2019" name="Int. J. Syst. Evol. Microbiol.">
        <title>The Global Catalogue of Microorganisms (GCM) 10K type strain sequencing project: providing services to taxonomists for standard genome sequencing and annotation.</title>
        <authorList>
            <consortium name="The Broad Institute Genomics Platform"/>
            <consortium name="The Broad Institute Genome Sequencing Center for Infectious Disease"/>
            <person name="Wu L."/>
            <person name="Ma J."/>
        </authorList>
    </citation>
    <scope>NUCLEOTIDE SEQUENCE [LARGE SCALE GENOMIC DNA]</scope>
    <source>
        <strain evidence="3">CGMCC 1.12479</strain>
    </source>
</reference>
<evidence type="ECO:0000313" key="2">
    <source>
        <dbReference type="EMBL" id="GGC31501.1"/>
    </source>
</evidence>
<gene>
    <name evidence="2" type="ORF">GCM10010993_08070</name>
</gene>
<proteinExistence type="predicted"/>
<evidence type="ECO:0000313" key="3">
    <source>
        <dbReference type="Proteomes" id="UP000635885"/>
    </source>
</evidence>
<feature type="chain" id="PRO_5047478213" description="Secreted protein" evidence="1">
    <location>
        <begin position="23"/>
        <end position="90"/>
    </location>
</feature>
<keyword evidence="3" id="KW-1185">Reference proteome</keyword>
<accession>A0ABQ1LYW0</accession>
<keyword evidence="1" id="KW-0732">Signal</keyword>
<protein>
    <recommendedName>
        <fullName evidence="4">Secreted protein</fullName>
    </recommendedName>
</protein>
<name>A0ABQ1LYW0_9BACT</name>
<dbReference type="EMBL" id="BMFD01000002">
    <property type="protein sequence ID" value="GGC31501.1"/>
    <property type="molecule type" value="Genomic_DNA"/>
</dbReference>
<dbReference type="RefSeq" id="WP_188439964.1">
    <property type="nucleotide sequence ID" value="NZ_BMFD01000002.1"/>
</dbReference>
<dbReference type="Proteomes" id="UP000635885">
    <property type="component" value="Unassembled WGS sequence"/>
</dbReference>
<comment type="caution">
    <text evidence="2">The sequence shown here is derived from an EMBL/GenBank/DDBJ whole genome shotgun (WGS) entry which is preliminary data.</text>
</comment>
<evidence type="ECO:0008006" key="4">
    <source>
        <dbReference type="Google" id="ProtNLM"/>
    </source>
</evidence>